<sequence>MDRWDILWHRVIQKTLPPVRDAAAVFKSEYDTTAYTLRGVGGRARDVDNQGGLLIAGQSGIGPGISPRRNTGSRLQVVSATPHHDLNTLLSKYAYTDDDGWTGGDSTYMRRLPDGRHVIMFSDTFLGSVRADGSRARNTPFISNSFVVVGTDGRMETVLSRTPDDQRRAVMPPHDGQFYWLGGSHVTSRNTLDVMFLRFTGDSRVVDDGGDFDAARLQAALTPGGNGELELQENVLVRFDARDLTRLDATPMPSESGVHWASWVEFDQRDNQTYVYGVMDHGLDKQMHIARVSGDDLRQPWEFADGAGGWSPRETDSAPIMSGVANEYSVARLNDEHFLLVTQDTSQPYSPDIMGYLSDSPTGPFTSPTLLYRTTESGPFGFYGDAETVVYNAHEQPDLRRGNEITLTYNLNSSVEGVLDESAKYRPNAVKVRVDLT</sequence>
<organism evidence="1 2">
    <name type="scientific">Nocardia donostiensis</name>
    <dbReference type="NCBI Taxonomy" id="1538463"/>
    <lineage>
        <taxon>Bacteria</taxon>
        <taxon>Bacillati</taxon>
        <taxon>Actinomycetota</taxon>
        <taxon>Actinomycetes</taxon>
        <taxon>Mycobacteriales</taxon>
        <taxon>Nocardiaceae</taxon>
        <taxon>Nocardia</taxon>
    </lineage>
</organism>
<evidence type="ECO:0000313" key="1">
    <source>
        <dbReference type="EMBL" id="ONM48590.1"/>
    </source>
</evidence>
<dbReference type="EMBL" id="MUMY01000008">
    <property type="protein sequence ID" value="ONM48590.1"/>
    <property type="molecule type" value="Genomic_DNA"/>
</dbReference>
<accession>A0A1V2TGF6</accession>
<reference evidence="1 2" key="1">
    <citation type="journal article" date="2016" name="Antonie Van Leeuwenhoek">
        <title>Nocardia donostiensis sp. nov., isolated from human respiratory specimens.</title>
        <authorList>
            <person name="Ercibengoa M."/>
            <person name="Bell M."/>
            <person name="Marimon J.M."/>
            <person name="Humrighouse B."/>
            <person name="Klenk H.P."/>
            <person name="Potter G."/>
            <person name="Perez-Trallero E."/>
        </authorList>
    </citation>
    <scope>NUCLEOTIDE SEQUENCE [LARGE SCALE GENOMIC DNA]</scope>
    <source>
        <strain evidence="1 2">X1655</strain>
    </source>
</reference>
<proteinExistence type="predicted"/>
<dbReference type="AlphaFoldDB" id="A0A1V2TGF6"/>
<dbReference type="STRING" id="1538463.B0T36_03750"/>
<evidence type="ECO:0000313" key="2">
    <source>
        <dbReference type="Proteomes" id="UP000188836"/>
    </source>
</evidence>
<keyword evidence="2" id="KW-1185">Reference proteome</keyword>
<dbReference type="Proteomes" id="UP000188836">
    <property type="component" value="Unassembled WGS sequence"/>
</dbReference>
<evidence type="ECO:0008006" key="3">
    <source>
        <dbReference type="Google" id="ProtNLM"/>
    </source>
</evidence>
<name>A0A1V2TGF6_9NOCA</name>
<protein>
    <recommendedName>
        <fullName evidence="3">DUF4185 domain-containing protein</fullName>
    </recommendedName>
</protein>
<gene>
    <name evidence="1" type="ORF">B0T46_11070</name>
</gene>
<comment type="caution">
    <text evidence="1">The sequence shown here is derived from an EMBL/GenBank/DDBJ whole genome shotgun (WGS) entry which is preliminary data.</text>
</comment>